<sequence>MPFTPEISPVVHAVRGDTISGNVPAKPEDFDPGIMDTGDDANDAQGSRTLGVCSCEPPHGSSLELHSSKDSDSPPEALSEHLAACPSFPPVPKQVAESTGDPKLTRLFCFVDQAASIVVTTECGYFASQESQDSRSAVVFETTGLHIKPRIHHYSKPGELSAYLLISVNTERNNGTHS</sequence>
<protein>
    <submittedName>
        <fullName evidence="2">Uncharacterized protein</fullName>
    </submittedName>
</protein>
<evidence type="ECO:0000256" key="1">
    <source>
        <dbReference type="SAM" id="MobiDB-lite"/>
    </source>
</evidence>
<feature type="region of interest" description="Disordered" evidence="1">
    <location>
        <begin position="17"/>
        <end position="84"/>
    </location>
</feature>
<name>A0ABR3JSD2_9AGAR</name>
<accession>A0ABR3JSD2</accession>
<comment type="caution">
    <text evidence="2">The sequence shown here is derived from an EMBL/GenBank/DDBJ whole genome shotgun (WGS) entry which is preliminary data.</text>
</comment>
<reference evidence="3" key="1">
    <citation type="submission" date="2024-06" db="EMBL/GenBank/DDBJ databases">
        <title>Multi-omics analyses provide insights into the biosynthesis of the anticancer antibiotic pleurotin in Hohenbuehelia grisea.</title>
        <authorList>
            <person name="Weaver J.A."/>
            <person name="Alberti F."/>
        </authorList>
    </citation>
    <scope>NUCLEOTIDE SEQUENCE [LARGE SCALE GENOMIC DNA]</scope>
    <source>
        <strain evidence="3">T-177</strain>
    </source>
</reference>
<evidence type="ECO:0000313" key="3">
    <source>
        <dbReference type="Proteomes" id="UP001556367"/>
    </source>
</evidence>
<proteinExistence type="predicted"/>
<dbReference type="Proteomes" id="UP001556367">
    <property type="component" value="Unassembled WGS sequence"/>
</dbReference>
<dbReference type="EMBL" id="JASNQZ010000003">
    <property type="protein sequence ID" value="KAL0958774.1"/>
    <property type="molecule type" value="Genomic_DNA"/>
</dbReference>
<organism evidence="2 3">
    <name type="scientific">Hohenbuehelia grisea</name>
    <dbReference type="NCBI Taxonomy" id="104357"/>
    <lineage>
        <taxon>Eukaryota</taxon>
        <taxon>Fungi</taxon>
        <taxon>Dikarya</taxon>
        <taxon>Basidiomycota</taxon>
        <taxon>Agaricomycotina</taxon>
        <taxon>Agaricomycetes</taxon>
        <taxon>Agaricomycetidae</taxon>
        <taxon>Agaricales</taxon>
        <taxon>Pleurotineae</taxon>
        <taxon>Pleurotaceae</taxon>
        <taxon>Hohenbuehelia</taxon>
    </lineage>
</organism>
<gene>
    <name evidence="2" type="ORF">HGRIS_014096</name>
</gene>
<keyword evidence="3" id="KW-1185">Reference proteome</keyword>
<evidence type="ECO:0000313" key="2">
    <source>
        <dbReference type="EMBL" id="KAL0958774.1"/>
    </source>
</evidence>